<dbReference type="GO" id="GO:0000981">
    <property type="term" value="F:DNA-binding transcription factor activity, RNA polymerase II-specific"/>
    <property type="evidence" value="ECO:0007669"/>
    <property type="project" value="TreeGrafter"/>
</dbReference>
<dbReference type="PANTHER" id="PTHR23226">
    <property type="entry name" value="ZINC FINGER AND SCAN DOMAIN-CONTAINING"/>
    <property type="match status" value="1"/>
</dbReference>
<reference evidence="9 10" key="1">
    <citation type="submission" date="2019-09" db="EMBL/GenBank/DDBJ databases">
        <title>Bird 10,000 Genomes (B10K) Project - Family phase.</title>
        <authorList>
            <person name="Zhang G."/>
        </authorList>
    </citation>
    <scope>NUCLEOTIDE SEQUENCE [LARGE SCALE GENOMIC DNA]</scope>
    <source>
        <strain evidence="9">OUT-0018</strain>
        <tissue evidence="9">Muscle</tissue>
    </source>
</reference>
<dbReference type="AlphaFoldDB" id="A0A7K7DPF6"/>
<keyword evidence="5" id="KW-0862">Zinc</keyword>
<dbReference type="PROSITE" id="PS00028">
    <property type="entry name" value="ZINC_FINGER_C2H2_1"/>
    <property type="match status" value="1"/>
</dbReference>
<evidence type="ECO:0000259" key="8">
    <source>
        <dbReference type="PROSITE" id="PS50157"/>
    </source>
</evidence>
<comment type="subcellular location">
    <subcellularLocation>
        <location evidence="1">Nucleus</location>
    </subcellularLocation>
</comment>
<evidence type="ECO:0000256" key="2">
    <source>
        <dbReference type="ARBA" id="ARBA00022723"/>
    </source>
</evidence>
<name>A0A7K7DPF6_PHEME</name>
<accession>A0A7K7DPF6</accession>
<dbReference type="Gene3D" id="3.30.160.60">
    <property type="entry name" value="Classic Zinc Finger"/>
    <property type="match status" value="1"/>
</dbReference>
<feature type="non-terminal residue" evidence="9">
    <location>
        <position position="1"/>
    </location>
</feature>
<evidence type="ECO:0000256" key="4">
    <source>
        <dbReference type="ARBA" id="ARBA00022771"/>
    </source>
</evidence>
<evidence type="ECO:0000256" key="6">
    <source>
        <dbReference type="ARBA" id="ARBA00023242"/>
    </source>
</evidence>
<dbReference type="Proteomes" id="UP000578259">
    <property type="component" value="Unassembled WGS sequence"/>
</dbReference>
<evidence type="ECO:0000313" key="9">
    <source>
        <dbReference type="EMBL" id="NWY34966.1"/>
    </source>
</evidence>
<gene>
    <name evidence="9" type="primary">Znf480</name>
    <name evidence="9" type="ORF">PHEMEL_R15294</name>
</gene>
<keyword evidence="3" id="KW-0677">Repeat</keyword>
<evidence type="ECO:0000256" key="7">
    <source>
        <dbReference type="PROSITE-ProRule" id="PRU00042"/>
    </source>
</evidence>
<keyword evidence="4 7" id="KW-0863">Zinc-finger</keyword>
<dbReference type="InterPro" id="IPR036236">
    <property type="entry name" value="Znf_C2H2_sf"/>
</dbReference>
<dbReference type="PANTHER" id="PTHR23226:SF416">
    <property type="entry name" value="FI01424P"/>
    <property type="match status" value="1"/>
</dbReference>
<feature type="non-terminal residue" evidence="9">
    <location>
        <position position="84"/>
    </location>
</feature>
<dbReference type="EMBL" id="VZSJ01034912">
    <property type="protein sequence ID" value="NWY34966.1"/>
    <property type="molecule type" value="Genomic_DNA"/>
</dbReference>
<dbReference type="SUPFAM" id="SSF57667">
    <property type="entry name" value="beta-beta-alpha zinc fingers"/>
    <property type="match status" value="1"/>
</dbReference>
<dbReference type="GO" id="GO:0005634">
    <property type="term" value="C:nucleus"/>
    <property type="evidence" value="ECO:0007669"/>
    <property type="project" value="UniProtKB-SubCell"/>
</dbReference>
<evidence type="ECO:0000256" key="3">
    <source>
        <dbReference type="ARBA" id="ARBA00022737"/>
    </source>
</evidence>
<feature type="domain" description="C2H2-type" evidence="8">
    <location>
        <begin position="59"/>
        <end position="84"/>
    </location>
</feature>
<dbReference type="GO" id="GO:0008270">
    <property type="term" value="F:zinc ion binding"/>
    <property type="evidence" value="ECO:0007669"/>
    <property type="project" value="UniProtKB-KW"/>
</dbReference>
<dbReference type="Pfam" id="PF00096">
    <property type="entry name" value="zf-C2H2"/>
    <property type="match status" value="1"/>
</dbReference>
<keyword evidence="2" id="KW-0479">Metal-binding</keyword>
<evidence type="ECO:0000256" key="5">
    <source>
        <dbReference type="ARBA" id="ARBA00022833"/>
    </source>
</evidence>
<dbReference type="FunFam" id="3.30.160.60:FF:001532">
    <property type="entry name" value="Zinc finger protein 483"/>
    <property type="match status" value="1"/>
</dbReference>
<protein>
    <submittedName>
        <fullName evidence="9">ZN480 protein</fullName>
    </submittedName>
</protein>
<keyword evidence="10" id="KW-1185">Reference proteome</keyword>
<comment type="caution">
    <text evidence="9">The sequence shown here is derived from an EMBL/GenBank/DDBJ whole genome shotgun (WGS) entry which is preliminary data.</text>
</comment>
<dbReference type="PROSITE" id="PS50157">
    <property type="entry name" value="ZINC_FINGER_C2H2_2"/>
    <property type="match status" value="1"/>
</dbReference>
<proteinExistence type="predicted"/>
<sequence length="84" mass="8959">ECGKSQGRKGGRSSAKWRRRILGEEEKCDECGKNSGLGLGGNLGVNLKDQGTQTGEKPFGCPECGKSFGQNAALAKHRRLHTGE</sequence>
<dbReference type="GO" id="GO:0000978">
    <property type="term" value="F:RNA polymerase II cis-regulatory region sequence-specific DNA binding"/>
    <property type="evidence" value="ECO:0007669"/>
    <property type="project" value="TreeGrafter"/>
</dbReference>
<evidence type="ECO:0000256" key="1">
    <source>
        <dbReference type="ARBA" id="ARBA00004123"/>
    </source>
</evidence>
<dbReference type="SMART" id="SM00355">
    <property type="entry name" value="ZnF_C2H2"/>
    <property type="match status" value="1"/>
</dbReference>
<evidence type="ECO:0000313" key="10">
    <source>
        <dbReference type="Proteomes" id="UP000578259"/>
    </source>
</evidence>
<keyword evidence="6" id="KW-0539">Nucleus</keyword>
<organism evidence="9 10">
    <name type="scientific">Pheucticus melanocephalus</name>
    <name type="common">Black-headed grosbeak</name>
    <name type="synonym">Guiraca melanocephala</name>
    <dbReference type="NCBI Taxonomy" id="371919"/>
    <lineage>
        <taxon>Eukaryota</taxon>
        <taxon>Metazoa</taxon>
        <taxon>Chordata</taxon>
        <taxon>Craniata</taxon>
        <taxon>Vertebrata</taxon>
        <taxon>Euteleostomi</taxon>
        <taxon>Archelosauria</taxon>
        <taxon>Archosauria</taxon>
        <taxon>Dinosauria</taxon>
        <taxon>Saurischia</taxon>
        <taxon>Theropoda</taxon>
        <taxon>Coelurosauria</taxon>
        <taxon>Aves</taxon>
        <taxon>Neognathae</taxon>
        <taxon>Neoaves</taxon>
        <taxon>Telluraves</taxon>
        <taxon>Australaves</taxon>
        <taxon>Passeriformes</taxon>
        <taxon>Cardinalidae</taxon>
        <taxon>Pheucticus</taxon>
    </lineage>
</organism>
<dbReference type="InterPro" id="IPR013087">
    <property type="entry name" value="Znf_C2H2_type"/>
</dbReference>